<dbReference type="Gene3D" id="1.20.1250.20">
    <property type="entry name" value="MFS general substrate transporter like domains"/>
    <property type="match status" value="1"/>
</dbReference>
<protein>
    <recommendedName>
        <fullName evidence="8">Major facilitator superfamily (MFS) profile domain-containing protein</fullName>
    </recommendedName>
</protein>
<name>A0A3D8GS86_9BACI</name>
<sequence>MEVALKSEIKNQPQPSLWKQRNFLLLWTSGLIWSFGFQFYYVALPLLIYKLTQSASAMSTMRAIEFIPNIIFGMIIGVLVDRYSRKGVMFSTTLVHVCCMLALVLLLLAGQLQIWHMYLIGFIVSTAGYAFGNAQHSAFPQIFGKEQLTEANSHFSFASTLMNMIGPGIAGMMIAWLSYEANFIVYLILLLISLFLVQLTVIPKTTIPVKQKGKASIRGEMKEGWDELIHNKLLLAPTIIILLLNFINGLGNIVVFYAVDLLHATEEQVGFMLSIGAVGGLLGALVMPHLKKRFRRGQLFLYSMYFVLAGTIILNFATTWWLVGISQFIRTFAVIVINVNYLSFRQEFTPNHLLGRVAGTSSMLMKLALPFGLFISGIWAEVWNVPSLFVCCSILMFLLCLGMRGNPIGNVK</sequence>
<feature type="transmembrane region" description="Helical" evidence="7">
    <location>
        <begin position="233"/>
        <end position="257"/>
    </location>
</feature>
<evidence type="ECO:0000256" key="2">
    <source>
        <dbReference type="ARBA" id="ARBA00022448"/>
    </source>
</evidence>
<dbReference type="PANTHER" id="PTHR23513">
    <property type="entry name" value="INTEGRAL MEMBRANE EFFLUX PROTEIN-RELATED"/>
    <property type="match status" value="1"/>
</dbReference>
<organism evidence="9 10">
    <name type="scientific">Neobacillus piezotolerans</name>
    <dbReference type="NCBI Taxonomy" id="2259171"/>
    <lineage>
        <taxon>Bacteria</taxon>
        <taxon>Bacillati</taxon>
        <taxon>Bacillota</taxon>
        <taxon>Bacilli</taxon>
        <taxon>Bacillales</taxon>
        <taxon>Bacillaceae</taxon>
        <taxon>Neobacillus</taxon>
    </lineage>
</organism>
<feature type="domain" description="Major facilitator superfamily (MFS) profile" evidence="8">
    <location>
        <begin position="22"/>
        <end position="408"/>
    </location>
</feature>
<dbReference type="RefSeq" id="WP_115451018.1">
    <property type="nucleotide sequence ID" value="NZ_QNQT01000002.1"/>
</dbReference>
<evidence type="ECO:0000313" key="10">
    <source>
        <dbReference type="Proteomes" id="UP000257144"/>
    </source>
</evidence>
<dbReference type="Pfam" id="PF07690">
    <property type="entry name" value="MFS_1"/>
    <property type="match status" value="1"/>
</dbReference>
<keyword evidence="6 7" id="KW-0472">Membrane</keyword>
<keyword evidence="3" id="KW-1003">Cell membrane</keyword>
<dbReference type="OrthoDB" id="2276409at2"/>
<feature type="transmembrane region" description="Helical" evidence="7">
    <location>
        <begin position="63"/>
        <end position="80"/>
    </location>
</feature>
<feature type="transmembrane region" description="Helical" evidence="7">
    <location>
        <begin position="385"/>
        <end position="403"/>
    </location>
</feature>
<gene>
    <name evidence="9" type="ORF">DRW41_05715</name>
</gene>
<evidence type="ECO:0000256" key="4">
    <source>
        <dbReference type="ARBA" id="ARBA00022692"/>
    </source>
</evidence>
<dbReference type="PANTHER" id="PTHR23513:SF6">
    <property type="entry name" value="MAJOR FACILITATOR SUPERFAMILY ASSOCIATED DOMAIN-CONTAINING PROTEIN"/>
    <property type="match status" value="1"/>
</dbReference>
<accession>A0A3D8GS86</accession>
<evidence type="ECO:0000256" key="7">
    <source>
        <dbReference type="SAM" id="Phobius"/>
    </source>
</evidence>
<evidence type="ECO:0000256" key="1">
    <source>
        <dbReference type="ARBA" id="ARBA00004651"/>
    </source>
</evidence>
<dbReference type="InterPro" id="IPR011701">
    <property type="entry name" value="MFS"/>
</dbReference>
<dbReference type="InterPro" id="IPR036259">
    <property type="entry name" value="MFS_trans_sf"/>
</dbReference>
<feature type="transmembrane region" description="Helical" evidence="7">
    <location>
        <begin position="115"/>
        <end position="134"/>
    </location>
</feature>
<dbReference type="SUPFAM" id="SSF103473">
    <property type="entry name" value="MFS general substrate transporter"/>
    <property type="match status" value="1"/>
</dbReference>
<reference evidence="9 10" key="1">
    <citation type="submission" date="2018-07" db="EMBL/GenBank/DDBJ databases">
        <title>Bacillus sp. YLB-04 draft genome sequence.</title>
        <authorList>
            <person name="Yu L."/>
            <person name="Tang X."/>
        </authorList>
    </citation>
    <scope>NUCLEOTIDE SEQUENCE [LARGE SCALE GENOMIC DNA]</scope>
    <source>
        <strain evidence="9 10">YLB-04</strain>
    </source>
</reference>
<evidence type="ECO:0000313" key="9">
    <source>
        <dbReference type="EMBL" id="RDU37344.1"/>
    </source>
</evidence>
<evidence type="ECO:0000256" key="6">
    <source>
        <dbReference type="ARBA" id="ARBA00023136"/>
    </source>
</evidence>
<feature type="transmembrane region" description="Helical" evidence="7">
    <location>
        <begin position="269"/>
        <end position="287"/>
    </location>
</feature>
<proteinExistence type="predicted"/>
<keyword evidence="10" id="KW-1185">Reference proteome</keyword>
<keyword evidence="4 7" id="KW-0812">Transmembrane</keyword>
<dbReference type="Proteomes" id="UP000257144">
    <property type="component" value="Unassembled WGS sequence"/>
</dbReference>
<keyword evidence="2" id="KW-0813">Transport</keyword>
<dbReference type="CDD" id="cd06173">
    <property type="entry name" value="MFS_MefA_like"/>
    <property type="match status" value="1"/>
</dbReference>
<comment type="subcellular location">
    <subcellularLocation>
        <location evidence="1">Cell membrane</location>
        <topology evidence="1">Multi-pass membrane protein</topology>
    </subcellularLocation>
</comment>
<feature type="transmembrane region" description="Helical" evidence="7">
    <location>
        <begin position="87"/>
        <end position="109"/>
    </location>
</feature>
<feature type="transmembrane region" description="Helical" evidence="7">
    <location>
        <begin position="356"/>
        <end position="379"/>
    </location>
</feature>
<evidence type="ECO:0000256" key="5">
    <source>
        <dbReference type="ARBA" id="ARBA00022989"/>
    </source>
</evidence>
<dbReference type="AlphaFoldDB" id="A0A3D8GS86"/>
<feature type="transmembrane region" description="Helical" evidence="7">
    <location>
        <begin position="328"/>
        <end position="344"/>
    </location>
</feature>
<dbReference type="GO" id="GO:0022857">
    <property type="term" value="F:transmembrane transporter activity"/>
    <property type="evidence" value="ECO:0007669"/>
    <property type="project" value="InterPro"/>
</dbReference>
<evidence type="ECO:0000259" key="8">
    <source>
        <dbReference type="PROSITE" id="PS50850"/>
    </source>
</evidence>
<dbReference type="EMBL" id="QNQT01000002">
    <property type="protein sequence ID" value="RDU37344.1"/>
    <property type="molecule type" value="Genomic_DNA"/>
</dbReference>
<feature type="transmembrane region" description="Helical" evidence="7">
    <location>
        <begin position="23"/>
        <end position="43"/>
    </location>
</feature>
<feature type="transmembrane region" description="Helical" evidence="7">
    <location>
        <begin position="155"/>
        <end position="177"/>
    </location>
</feature>
<dbReference type="InterPro" id="IPR020846">
    <property type="entry name" value="MFS_dom"/>
</dbReference>
<comment type="caution">
    <text evidence="9">The sequence shown here is derived from an EMBL/GenBank/DDBJ whole genome shotgun (WGS) entry which is preliminary data.</text>
</comment>
<evidence type="ECO:0000256" key="3">
    <source>
        <dbReference type="ARBA" id="ARBA00022475"/>
    </source>
</evidence>
<feature type="transmembrane region" description="Helical" evidence="7">
    <location>
        <begin position="183"/>
        <end position="202"/>
    </location>
</feature>
<feature type="transmembrane region" description="Helical" evidence="7">
    <location>
        <begin position="299"/>
        <end position="322"/>
    </location>
</feature>
<dbReference type="GO" id="GO:0005886">
    <property type="term" value="C:plasma membrane"/>
    <property type="evidence" value="ECO:0007669"/>
    <property type="project" value="UniProtKB-SubCell"/>
</dbReference>
<keyword evidence="5 7" id="KW-1133">Transmembrane helix</keyword>
<dbReference type="PROSITE" id="PS50850">
    <property type="entry name" value="MFS"/>
    <property type="match status" value="1"/>
</dbReference>